<feature type="compositionally biased region" description="Low complexity" evidence="1">
    <location>
        <begin position="35"/>
        <end position="49"/>
    </location>
</feature>
<feature type="signal peptide" evidence="2">
    <location>
        <begin position="1"/>
        <end position="33"/>
    </location>
</feature>
<feature type="compositionally biased region" description="Basic and acidic residues" evidence="1">
    <location>
        <begin position="361"/>
        <end position="371"/>
    </location>
</feature>
<feature type="compositionally biased region" description="Basic and acidic residues" evidence="1">
    <location>
        <begin position="336"/>
        <end position="354"/>
    </location>
</feature>
<dbReference type="EMBL" id="JAATEM010000022">
    <property type="protein sequence ID" value="NJP52070.1"/>
    <property type="molecule type" value="Genomic_DNA"/>
</dbReference>
<dbReference type="Proteomes" id="UP000730591">
    <property type="component" value="Unassembled WGS sequence"/>
</dbReference>
<proteinExistence type="predicted"/>
<organism evidence="3 4">
    <name type="scientific">Streptomyces composti</name>
    <dbReference type="NCBI Taxonomy" id="2720025"/>
    <lineage>
        <taxon>Bacteria</taxon>
        <taxon>Bacillati</taxon>
        <taxon>Actinomycetota</taxon>
        <taxon>Actinomycetes</taxon>
        <taxon>Kitasatosporales</taxon>
        <taxon>Streptomycetaceae</taxon>
        <taxon>Streptomyces</taxon>
    </lineage>
</organism>
<keyword evidence="2" id="KW-0732">Signal</keyword>
<evidence type="ECO:0000313" key="3">
    <source>
        <dbReference type="EMBL" id="NJP52070.1"/>
    </source>
</evidence>
<evidence type="ECO:0000256" key="2">
    <source>
        <dbReference type="SAM" id="SignalP"/>
    </source>
</evidence>
<feature type="chain" id="PRO_5046875768" evidence="2">
    <location>
        <begin position="34"/>
        <end position="569"/>
    </location>
</feature>
<reference evidence="3 4" key="1">
    <citation type="submission" date="2020-03" db="EMBL/GenBank/DDBJ databases">
        <title>WGS of actinomycetes isolated from Thailand.</title>
        <authorList>
            <person name="Thawai C."/>
        </authorList>
    </citation>
    <scope>NUCLEOTIDE SEQUENCE [LARGE SCALE GENOMIC DNA]</scope>
    <source>
        <strain evidence="3 4">SBST2-5</strain>
    </source>
</reference>
<feature type="compositionally biased region" description="Gly residues" evidence="1">
    <location>
        <begin position="98"/>
        <end position="109"/>
    </location>
</feature>
<feature type="region of interest" description="Disordered" evidence="1">
    <location>
        <begin position="549"/>
        <end position="569"/>
    </location>
</feature>
<evidence type="ECO:0000313" key="4">
    <source>
        <dbReference type="Proteomes" id="UP000730591"/>
    </source>
</evidence>
<accession>A0ABX1A6J3</accession>
<feature type="region of interest" description="Disordered" evidence="1">
    <location>
        <begin position="328"/>
        <end position="371"/>
    </location>
</feature>
<keyword evidence="4" id="KW-1185">Reference proteome</keyword>
<sequence>MAISSRRPVTYRVCASAVAAVLALPAGVTTALAAPAAEGSAAGGASARTAPPPSADEPPAEADSTEPPPATPSGTADPPDTDPGPTSPSDGSSDEGEVGPGDDGGTTGGDGDEEKKDGERDGGGDGDSGDDGGSDGDDQDGKKKDGTRTAAAAVAEQKREVDEVTEELRNLAAEAPGELTASVEQLTSLLEKTSSARTSPQEREGIVGTARELAGVLKTINASGIPGDVRKDLVAAVRRLVSALDVAGDPEVPPEQRAMAVVVLRRSAAVLELIADPGTPEDVRQRLARTIRQLTGALTMDGEPKALLTGAPRQGLRPAGRIGVGLSTIAQSETSDGTRKDLADATDEGSRALEEANDPTRSGEERAEARKELNEQLRRLKKLLGEEAVARGLPDTGLGEAAERCTDAVFASVSDRKLAGELGQIGPAGWAEKGVKDYWKSERAEPAALEVYAQLRNDEHDEARFEIARLISRLAEEVVPASDLIATIGTPGLQCLQSSRLLDGQGVGTGTWFALAQEVAAQGRQPASLTGSAQQLDDGYRHVDMRGGHAVPGVLPPLLRPGDRPPEVE</sequence>
<evidence type="ECO:0000256" key="1">
    <source>
        <dbReference type="SAM" id="MobiDB-lite"/>
    </source>
</evidence>
<name>A0ABX1A6J3_9ACTN</name>
<dbReference type="RefSeq" id="WP_167996908.1">
    <property type="nucleotide sequence ID" value="NZ_JAATEM010000022.1"/>
</dbReference>
<protein>
    <submittedName>
        <fullName evidence="3">Uncharacterized protein</fullName>
    </submittedName>
</protein>
<comment type="caution">
    <text evidence="3">The sequence shown here is derived from an EMBL/GenBank/DDBJ whole genome shotgun (WGS) entry which is preliminary data.</text>
</comment>
<feature type="compositionally biased region" description="Acidic residues" evidence="1">
    <location>
        <begin position="127"/>
        <end position="138"/>
    </location>
</feature>
<feature type="region of interest" description="Disordered" evidence="1">
    <location>
        <begin position="35"/>
        <end position="162"/>
    </location>
</feature>
<feature type="compositionally biased region" description="Basic and acidic residues" evidence="1">
    <location>
        <begin position="113"/>
        <end position="123"/>
    </location>
</feature>
<gene>
    <name evidence="3" type="ORF">HCJ93_18950</name>
</gene>